<evidence type="ECO:0000313" key="1">
    <source>
        <dbReference type="EMBL" id="SMC12992.1"/>
    </source>
</evidence>
<accession>A0A1X7BTP5</accession>
<dbReference type="Pfam" id="PF12228">
    <property type="entry name" value="DUF3604"/>
    <property type="match status" value="1"/>
</dbReference>
<reference evidence="1 2" key="1">
    <citation type="submission" date="2017-03" db="EMBL/GenBank/DDBJ databases">
        <authorList>
            <person name="Afonso C.L."/>
            <person name="Miller P.J."/>
            <person name="Scott M.A."/>
            <person name="Spackman E."/>
            <person name="Goraichik I."/>
            <person name="Dimitrov K.M."/>
            <person name="Suarez D.L."/>
            <person name="Swayne D.E."/>
        </authorList>
    </citation>
    <scope>NUCLEOTIDE SEQUENCE [LARGE SCALE GENOMIC DNA]</scope>
    <source>
        <strain evidence="1 2">CECT 7745</strain>
    </source>
</reference>
<dbReference type="Gene3D" id="3.20.20.140">
    <property type="entry name" value="Metal-dependent hydrolases"/>
    <property type="match status" value="1"/>
</dbReference>
<dbReference type="InterPro" id="IPR022028">
    <property type="entry name" value="DUF3604"/>
</dbReference>
<proteinExistence type="predicted"/>
<dbReference type="OrthoDB" id="543560at2"/>
<sequence length="775" mass="84864">MSDPNALMTPLEMHNGALRTPIDPSHLGTAILNKSGEFDAGTYHSFTLTYAAGRFGVDDSGSIRVVWRFATDQTNPQFDDPKAAGYTEVVASNNAVLQTRFDPKGNIRPWDRTLQIKIVKGFMKEGDTITVRFGVTDHGGPGMRLQTFCESRYEFRVLVDPIATYNFQTLAEQPAISIVPGVPEAWVAVVPSTIASGEPFALKIKAEDTWGNPTNKASMTLTPKANQPIENLPDTIDVVEGKFTTVLDGLIAKDNGPLEIALHAPDGSVVTNCNPADVADNPPRMSFWGDLHGQSDETLGTNSAADYFTFGRDKAFLDACAHQGNDFQMTDAFWKDLNKVTAHFNQDGEFVTLPGYEWSGNTALGGDRNVFFPVEGRTMRRSSHALIEDRSDVGTDCHTAGELFEAFAENKEWDVICFAHCGGRYADITMAHDGRFEKSVEVHSAWGTFEWIVQDAFKSGYRVGIIGNSDGHKGRPGASYPGAGWFGAVGGLTCFLMPELTREGLIDCINARHHYATTGGPSGRVRMDVTATFDGPATQYLDDPLLTADCANKPCEVAMMGDIVHLPSGDVHLNMSVDAASPVRRIDIFNGLDHLVCHRPYSEEDLGNRIGVLWEGAEYRGRFRAVPWDGTAIFDKATITSAVPVNFFNRDKTLDLKDGTELEWQSVTTGNFAGFVADLNDSTTGDIKLSTTLVNESVALADIGYEDTVLDASDILPRGIRLFRLPDDNPHTSVRIERTLSPQSGRDNPFYVRVTLEDGTQAWSSPIYVLREIMA</sequence>
<organism evidence="1 2">
    <name type="scientific">Roseovarius aestuarii</name>
    <dbReference type="NCBI Taxonomy" id="475083"/>
    <lineage>
        <taxon>Bacteria</taxon>
        <taxon>Pseudomonadati</taxon>
        <taxon>Pseudomonadota</taxon>
        <taxon>Alphaproteobacteria</taxon>
        <taxon>Rhodobacterales</taxon>
        <taxon>Roseobacteraceae</taxon>
        <taxon>Roseovarius</taxon>
    </lineage>
</organism>
<name>A0A1X7BTP5_9RHOB</name>
<dbReference type="AlphaFoldDB" id="A0A1X7BTP5"/>
<gene>
    <name evidence="1" type="ORF">ROA7745_02826</name>
</gene>
<evidence type="ECO:0008006" key="3">
    <source>
        <dbReference type="Google" id="ProtNLM"/>
    </source>
</evidence>
<keyword evidence="2" id="KW-1185">Reference proteome</keyword>
<protein>
    <recommendedName>
        <fullName evidence="3">DUF3604 domain-containing protein</fullName>
    </recommendedName>
</protein>
<evidence type="ECO:0000313" key="2">
    <source>
        <dbReference type="Proteomes" id="UP000193224"/>
    </source>
</evidence>
<dbReference type="EMBL" id="FWXB01000010">
    <property type="protein sequence ID" value="SMC12992.1"/>
    <property type="molecule type" value="Genomic_DNA"/>
</dbReference>
<dbReference type="Proteomes" id="UP000193224">
    <property type="component" value="Unassembled WGS sequence"/>
</dbReference>